<dbReference type="SUPFAM" id="SSF54593">
    <property type="entry name" value="Glyoxalase/Bleomycin resistance protein/Dihydroxybiphenyl dioxygenase"/>
    <property type="match status" value="1"/>
</dbReference>
<dbReference type="PROSITE" id="PS51819">
    <property type="entry name" value="VOC"/>
    <property type="match status" value="1"/>
</dbReference>
<proteinExistence type="predicted"/>
<dbReference type="Proteomes" id="UP000587942">
    <property type="component" value="Unassembled WGS sequence"/>
</dbReference>
<dbReference type="Gene3D" id="3.10.180.10">
    <property type="entry name" value="2,3-Dihydroxybiphenyl 1,2-Dioxygenase, domain 1"/>
    <property type="match status" value="1"/>
</dbReference>
<dbReference type="RefSeq" id="WP_167832585.1">
    <property type="nucleotide sequence ID" value="NZ_JAAVUM010000007.1"/>
</dbReference>
<protein>
    <recommendedName>
        <fullName evidence="2">VOC domain-containing protein</fullName>
    </recommendedName>
</protein>
<evidence type="ECO:0000256" key="1">
    <source>
        <dbReference type="ARBA" id="ARBA00022723"/>
    </source>
</evidence>
<evidence type="ECO:0000313" key="4">
    <source>
        <dbReference type="Proteomes" id="UP000587942"/>
    </source>
</evidence>
<dbReference type="InterPro" id="IPR029068">
    <property type="entry name" value="Glyas_Bleomycin-R_OHBP_Dase"/>
</dbReference>
<keyword evidence="1" id="KW-0479">Metal-binding</keyword>
<dbReference type="Pfam" id="PF00903">
    <property type="entry name" value="Glyoxalase"/>
    <property type="match status" value="1"/>
</dbReference>
<dbReference type="GO" id="GO:0046872">
    <property type="term" value="F:metal ion binding"/>
    <property type="evidence" value="ECO:0007669"/>
    <property type="project" value="UniProtKB-KW"/>
</dbReference>
<sequence length="127" mass="15181">MLHHIEINVSDLNKAIEFWDWFLSELNYEVYQKWDSGISWKFENTYLVFVQTHEKFLKAGYHRSQVGLNHLAFYAESREQVDKMTEKLKERNLTILYQDRHPFAGGPDYYAVFFEGPDRMKIELAAP</sequence>
<dbReference type="AlphaFoldDB" id="A0A846TC96"/>
<dbReference type="InterPro" id="IPR051332">
    <property type="entry name" value="Fosfomycin_Res_Enzymes"/>
</dbReference>
<reference evidence="3 4" key="1">
    <citation type="submission" date="2020-03" db="EMBL/GenBank/DDBJ databases">
        <authorList>
            <person name="Sun Q."/>
        </authorList>
    </citation>
    <scope>NUCLEOTIDE SEQUENCE [LARGE SCALE GENOMIC DNA]</scope>
    <source>
        <strain evidence="3 4">KACC 21451</strain>
    </source>
</reference>
<organism evidence="3 4">
    <name type="scientific">Mesobacillus selenatarsenatis</name>
    <dbReference type="NCBI Taxonomy" id="388741"/>
    <lineage>
        <taxon>Bacteria</taxon>
        <taxon>Bacillati</taxon>
        <taxon>Bacillota</taxon>
        <taxon>Bacilli</taxon>
        <taxon>Bacillales</taxon>
        <taxon>Bacillaceae</taxon>
        <taxon>Mesobacillus</taxon>
    </lineage>
</organism>
<dbReference type="PANTHER" id="PTHR36113:SF6">
    <property type="entry name" value="FOSFOMYCIN RESISTANCE PROTEIN FOSX"/>
    <property type="match status" value="1"/>
</dbReference>
<evidence type="ECO:0000259" key="2">
    <source>
        <dbReference type="PROSITE" id="PS51819"/>
    </source>
</evidence>
<name>A0A846TC96_9BACI</name>
<dbReference type="EMBL" id="JAAVUM010000007">
    <property type="protein sequence ID" value="NKE06153.1"/>
    <property type="molecule type" value="Genomic_DNA"/>
</dbReference>
<dbReference type="InterPro" id="IPR004360">
    <property type="entry name" value="Glyas_Fos-R_dOase_dom"/>
</dbReference>
<comment type="caution">
    <text evidence="3">The sequence shown here is derived from an EMBL/GenBank/DDBJ whole genome shotgun (WGS) entry which is preliminary data.</text>
</comment>
<dbReference type="CDD" id="cd07242">
    <property type="entry name" value="VOC_BsYqjT"/>
    <property type="match status" value="1"/>
</dbReference>
<dbReference type="PANTHER" id="PTHR36113">
    <property type="entry name" value="LYASE, PUTATIVE-RELATED-RELATED"/>
    <property type="match status" value="1"/>
</dbReference>
<feature type="domain" description="VOC" evidence="2">
    <location>
        <begin position="1"/>
        <end position="127"/>
    </location>
</feature>
<gene>
    <name evidence="3" type="ORF">GWK17_11845</name>
</gene>
<evidence type="ECO:0000313" key="3">
    <source>
        <dbReference type="EMBL" id="NKE06153.1"/>
    </source>
</evidence>
<dbReference type="InterPro" id="IPR037523">
    <property type="entry name" value="VOC_core"/>
</dbReference>
<accession>A0A846TC96</accession>